<dbReference type="SUPFAM" id="SSF52172">
    <property type="entry name" value="CheY-like"/>
    <property type="match status" value="1"/>
</dbReference>
<feature type="domain" description="Response regulatory" evidence="10">
    <location>
        <begin position="6"/>
        <end position="120"/>
    </location>
</feature>
<dbReference type="Pfam" id="PF25601">
    <property type="entry name" value="AAA_lid_14"/>
    <property type="match status" value="1"/>
</dbReference>
<feature type="modified residue" description="4-aspartylphosphate" evidence="8">
    <location>
        <position position="55"/>
    </location>
</feature>
<dbReference type="FunFam" id="3.40.50.300:FF:000006">
    <property type="entry name" value="DNA-binding transcriptional regulator NtrC"/>
    <property type="match status" value="1"/>
</dbReference>
<dbReference type="InterPro" id="IPR003593">
    <property type="entry name" value="AAA+_ATPase"/>
</dbReference>
<name>A0A1D8K6N6_9GAMM</name>
<dbReference type="Gene3D" id="1.10.10.60">
    <property type="entry name" value="Homeodomain-like"/>
    <property type="match status" value="1"/>
</dbReference>
<evidence type="ECO:0000313" key="12">
    <source>
        <dbReference type="Proteomes" id="UP000095342"/>
    </source>
</evidence>
<dbReference type="SMART" id="SM00382">
    <property type="entry name" value="AAA"/>
    <property type="match status" value="1"/>
</dbReference>
<keyword evidence="5" id="KW-0805">Transcription regulation</keyword>
<dbReference type="PROSITE" id="PS00688">
    <property type="entry name" value="SIGMA54_INTERACT_3"/>
    <property type="match status" value="1"/>
</dbReference>
<dbReference type="SUPFAM" id="SSF46689">
    <property type="entry name" value="Homeodomain-like"/>
    <property type="match status" value="1"/>
</dbReference>
<dbReference type="GO" id="GO:0006355">
    <property type="term" value="P:regulation of DNA-templated transcription"/>
    <property type="evidence" value="ECO:0007669"/>
    <property type="project" value="InterPro"/>
</dbReference>
<evidence type="ECO:0000313" key="11">
    <source>
        <dbReference type="EMBL" id="AOV16629.1"/>
    </source>
</evidence>
<dbReference type="InterPro" id="IPR011006">
    <property type="entry name" value="CheY-like_superfamily"/>
</dbReference>
<dbReference type="CDD" id="cd00009">
    <property type="entry name" value="AAA"/>
    <property type="match status" value="1"/>
</dbReference>
<protein>
    <submittedName>
        <fullName evidence="11">Sigma-54-dependent Fis family transcriptional regulator</fullName>
    </submittedName>
</protein>
<organism evidence="11 12">
    <name type="scientific">Acidihalobacter aeolianus</name>
    <dbReference type="NCBI Taxonomy" id="2792603"/>
    <lineage>
        <taxon>Bacteria</taxon>
        <taxon>Pseudomonadati</taxon>
        <taxon>Pseudomonadota</taxon>
        <taxon>Gammaproteobacteria</taxon>
        <taxon>Chromatiales</taxon>
        <taxon>Ectothiorhodospiraceae</taxon>
        <taxon>Acidihalobacter</taxon>
    </lineage>
</organism>
<dbReference type="SUPFAM" id="SSF52540">
    <property type="entry name" value="P-loop containing nucleoside triphosphate hydrolases"/>
    <property type="match status" value="1"/>
</dbReference>
<dbReference type="InterPro" id="IPR058031">
    <property type="entry name" value="AAA_lid_NorR"/>
</dbReference>
<evidence type="ECO:0000259" key="9">
    <source>
        <dbReference type="PROSITE" id="PS50045"/>
    </source>
</evidence>
<evidence type="ECO:0000256" key="8">
    <source>
        <dbReference type="PROSITE-ProRule" id="PRU00169"/>
    </source>
</evidence>
<dbReference type="FunFam" id="3.40.50.2300:FF:000018">
    <property type="entry name" value="DNA-binding transcriptional regulator NtrC"/>
    <property type="match status" value="1"/>
</dbReference>
<dbReference type="InterPro" id="IPR002197">
    <property type="entry name" value="HTH_Fis"/>
</dbReference>
<evidence type="ECO:0000256" key="1">
    <source>
        <dbReference type="ARBA" id="ARBA00022553"/>
    </source>
</evidence>
<dbReference type="AlphaFoldDB" id="A0A1D8K6N6"/>
<keyword evidence="7" id="KW-0804">Transcription</keyword>
<dbReference type="InterPro" id="IPR027417">
    <property type="entry name" value="P-loop_NTPase"/>
</dbReference>
<dbReference type="InterPro" id="IPR001789">
    <property type="entry name" value="Sig_transdc_resp-reg_receiver"/>
</dbReference>
<keyword evidence="2" id="KW-0547">Nucleotide-binding</keyword>
<dbReference type="InterPro" id="IPR002078">
    <property type="entry name" value="Sigma_54_int"/>
</dbReference>
<reference evidence="11 12" key="1">
    <citation type="submission" date="2016-09" db="EMBL/GenBank/DDBJ databases">
        <title>Acidihalobacter prosperus V6 (DSM14174).</title>
        <authorList>
            <person name="Khaleque H.N."/>
            <person name="Ramsay J.P."/>
            <person name="Murphy R.J.T."/>
            <person name="Kaksonen A.H."/>
            <person name="Boxall N.J."/>
            <person name="Watkin E.L.J."/>
        </authorList>
    </citation>
    <scope>NUCLEOTIDE SEQUENCE [LARGE SCALE GENOMIC DNA]</scope>
    <source>
        <strain evidence="11 12">V6</strain>
    </source>
</reference>
<dbReference type="PROSITE" id="PS50045">
    <property type="entry name" value="SIGMA54_INTERACT_4"/>
    <property type="match status" value="1"/>
</dbReference>
<dbReference type="RefSeq" id="WP_070072220.1">
    <property type="nucleotide sequence ID" value="NZ_CP017448.1"/>
</dbReference>
<dbReference type="KEGG" id="aaeo:BJI67_05710"/>
<dbReference type="Gene3D" id="3.40.50.300">
    <property type="entry name" value="P-loop containing nucleotide triphosphate hydrolases"/>
    <property type="match status" value="1"/>
</dbReference>
<evidence type="ECO:0000256" key="4">
    <source>
        <dbReference type="ARBA" id="ARBA00023012"/>
    </source>
</evidence>
<keyword evidence="12" id="KW-1185">Reference proteome</keyword>
<evidence type="ECO:0000256" key="5">
    <source>
        <dbReference type="ARBA" id="ARBA00023015"/>
    </source>
</evidence>
<evidence type="ECO:0000256" key="7">
    <source>
        <dbReference type="ARBA" id="ARBA00023163"/>
    </source>
</evidence>
<dbReference type="GO" id="GO:0005524">
    <property type="term" value="F:ATP binding"/>
    <property type="evidence" value="ECO:0007669"/>
    <property type="project" value="UniProtKB-KW"/>
</dbReference>
<dbReference type="InterPro" id="IPR009057">
    <property type="entry name" value="Homeodomain-like_sf"/>
</dbReference>
<dbReference type="Pfam" id="PF02954">
    <property type="entry name" value="HTH_8"/>
    <property type="match status" value="1"/>
</dbReference>
<proteinExistence type="predicted"/>
<dbReference type="Pfam" id="PF00072">
    <property type="entry name" value="Response_reg"/>
    <property type="match status" value="1"/>
</dbReference>
<dbReference type="InterPro" id="IPR025943">
    <property type="entry name" value="Sigma_54_int_dom_ATP-bd_2"/>
</dbReference>
<evidence type="ECO:0000259" key="10">
    <source>
        <dbReference type="PROSITE" id="PS50110"/>
    </source>
</evidence>
<gene>
    <name evidence="11" type="ORF">BJI67_05710</name>
</gene>
<dbReference type="Gene3D" id="3.40.50.2300">
    <property type="match status" value="1"/>
</dbReference>
<feature type="domain" description="Sigma-54 factor interaction" evidence="9">
    <location>
        <begin position="130"/>
        <end position="355"/>
    </location>
</feature>
<dbReference type="EMBL" id="CP017448">
    <property type="protein sequence ID" value="AOV16629.1"/>
    <property type="molecule type" value="Genomic_DNA"/>
</dbReference>
<dbReference type="PROSITE" id="PS00676">
    <property type="entry name" value="SIGMA54_INTERACT_2"/>
    <property type="match status" value="1"/>
</dbReference>
<dbReference type="SMART" id="SM00448">
    <property type="entry name" value="REC"/>
    <property type="match status" value="1"/>
</dbReference>
<accession>A0A1D8K6N6</accession>
<dbReference type="PROSITE" id="PS50110">
    <property type="entry name" value="RESPONSE_REGULATORY"/>
    <property type="match status" value="1"/>
</dbReference>
<dbReference type="GO" id="GO:0000160">
    <property type="term" value="P:phosphorelay signal transduction system"/>
    <property type="evidence" value="ECO:0007669"/>
    <property type="project" value="UniProtKB-KW"/>
</dbReference>
<dbReference type="Gene3D" id="1.10.8.60">
    <property type="match status" value="1"/>
</dbReference>
<dbReference type="Pfam" id="PF00158">
    <property type="entry name" value="Sigma54_activat"/>
    <property type="match status" value="1"/>
</dbReference>
<dbReference type="PRINTS" id="PR01590">
    <property type="entry name" value="HTHFIS"/>
</dbReference>
<dbReference type="PANTHER" id="PTHR32071:SF21">
    <property type="entry name" value="TRANSCRIPTIONAL REGULATORY PROTEIN FLGR"/>
    <property type="match status" value="1"/>
</dbReference>
<dbReference type="Proteomes" id="UP000095342">
    <property type="component" value="Chromosome"/>
</dbReference>
<dbReference type="PANTHER" id="PTHR32071">
    <property type="entry name" value="TRANSCRIPTIONAL REGULATORY PROTEIN"/>
    <property type="match status" value="1"/>
</dbReference>
<keyword evidence="6" id="KW-0238">DNA-binding</keyword>
<evidence type="ECO:0000256" key="2">
    <source>
        <dbReference type="ARBA" id="ARBA00022741"/>
    </source>
</evidence>
<sequence length="445" mass="48834">MSRHLKILVVEDDTNLREAIVDTLLLAGFEVTAASDGREALSCLSSEPIGIVVSDVQMSGLDGHALLKRVRLQRPDIPVVLMTAYGTIQRAVDAMRDGAADYLVKPFEASVLVEMVSRLLPPAEFDDAAPVAEDMRTRELLALAGRVAGTDATVMITGPSGSGKEVFAREIHRMSKRAEGPFVAINCAAIPENMLEAMLFGYEKGAYTGAHEARAGKFEQANGGTLLLDEISEMDLGLQSKLLRVLQEREVERLGGHRPIALDVRVLATSNRNLREEVAAGRFREDLFYRLNVFPLHLPSLRERPRDILPLARCLLSRHGANQILLTAAAEQRLLTHGWPGNVRELDNVMQRALILSDGKCIDQGDLHFETVEGPALMLPEEPEVQDTGGVLDADLRRREGELILETLRAVNGNRKEVAARLGISPRTLRYKLAKLRDAGVAIPC</sequence>
<evidence type="ECO:0000256" key="6">
    <source>
        <dbReference type="ARBA" id="ARBA00023125"/>
    </source>
</evidence>
<keyword evidence="1 8" id="KW-0597">Phosphoprotein</keyword>
<evidence type="ECO:0000256" key="3">
    <source>
        <dbReference type="ARBA" id="ARBA00022840"/>
    </source>
</evidence>
<dbReference type="InterPro" id="IPR025944">
    <property type="entry name" value="Sigma_54_int_dom_CS"/>
</dbReference>
<dbReference type="GO" id="GO:0043565">
    <property type="term" value="F:sequence-specific DNA binding"/>
    <property type="evidence" value="ECO:0007669"/>
    <property type="project" value="InterPro"/>
</dbReference>
<keyword evidence="3" id="KW-0067">ATP-binding</keyword>
<keyword evidence="4" id="KW-0902">Two-component regulatory system</keyword>